<sequence length="208" mass="23003">MLTLSNPSASLLTTPLRKAITWSRRGRDSPGEHRVPEPARYAPAWPELHRKFDLTTCAGSGQRPRQLRAPSGHGDCESTGTGGFRSPGLVPLRRDLPLLPNPDSGGLEAVWREGETDVLAVFESNDGRRPGLHIENKLGIGAFTQYQPEVYAGRAEAWLGLAKYGNYQVWEMVLVAPRRFYEADLTDARKFTSYVSLGDIAERLPVFG</sequence>
<dbReference type="AlphaFoldDB" id="A2SMM0"/>
<dbReference type="Proteomes" id="UP000000366">
    <property type="component" value="Plasmid RPME01"/>
</dbReference>
<protein>
    <submittedName>
        <fullName evidence="2">Uncharacterized protein</fullName>
    </submittedName>
</protein>
<accession>A2SMM0</accession>
<keyword evidence="3" id="KW-1185">Reference proteome</keyword>
<name>A2SMM0_METPP</name>
<dbReference type="EMBL" id="CP000556">
    <property type="protein sequence ID" value="ABM96809.1"/>
    <property type="molecule type" value="Genomic_DNA"/>
</dbReference>
<keyword evidence="2" id="KW-0614">Plasmid</keyword>
<feature type="region of interest" description="Disordered" evidence="1">
    <location>
        <begin position="58"/>
        <end position="87"/>
    </location>
</feature>
<geneLocation type="plasmid" evidence="2 3">
    <name>RPME01</name>
</geneLocation>
<reference evidence="2 3" key="1">
    <citation type="journal article" date="2007" name="J. Bacteriol.">
        <title>Whole-genome analysis of the methyl tert-butyl ether-degrading beta-proteobacterium Methylibium petroleiphilum PM1.</title>
        <authorList>
            <person name="Kane S.R."/>
            <person name="Chakicherla A.Y."/>
            <person name="Chain P.S.G."/>
            <person name="Schmidt R."/>
            <person name="Shin M.W."/>
            <person name="Legler T.C."/>
            <person name="Scow K.M."/>
            <person name="Larimer F.W."/>
            <person name="Lucas S.M."/>
            <person name="Richardson P.M."/>
            <person name="Hristova K.R."/>
        </authorList>
    </citation>
    <scope>NUCLEOTIDE SEQUENCE [LARGE SCALE GENOMIC DNA]</scope>
    <source>
        <strain evidence="3">ATCC BAA-1232 / LMG 22953 / PM1</strain>
        <plasmid evidence="2 3">RPME01</plasmid>
    </source>
</reference>
<proteinExistence type="predicted"/>
<evidence type="ECO:0000313" key="3">
    <source>
        <dbReference type="Proteomes" id="UP000000366"/>
    </source>
</evidence>
<gene>
    <name evidence="2" type="ordered locus">Mpe_B0028</name>
</gene>
<evidence type="ECO:0000256" key="1">
    <source>
        <dbReference type="SAM" id="MobiDB-lite"/>
    </source>
</evidence>
<dbReference type="KEGG" id="mpt:Mpe_B0028"/>
<organism evidence="2 3">
    <name type="scientific">Methylibium petroleiphilum (strain ATCC BAA-1232 / LMG 22953 / PM1)</name>
    <dbReference type="NCBI Taxonomy" id="420662"/>
    <lineage>
        <taxon>Bacteria</taxon>
        <taxon>Pseudomonadati</taxon>
        <taxon>Pseudomonadota</taxon>
        <taxon>Betaproteobacteria</taxon>
        <taxon>Burkholderiales</taxon>
        <taxon>Sphaerotilaceae</taxon>
        <taxon>Methylibium</taxon>
    </lineage>
</organism>
<dbReference type="HOGENOM" id="CLU_1319697_0_0_4"/>
<evidence type="ECO:0000313" key="2">
    <source>
        <dbReference type="EMBL" id="ABM96809.1"/>
    </source>
</evidence>